<protein>
    <submittedName>
        <fullName evidence="1">Uncharacterized protein</fullName>
    </submittedName>
</protein>
<dbReference type="EMBL" id="MN740165">
    <property type="protein sequence ID" value="QHT91300.1"/>
    <property type="molecule type" value="Genomic_DNA"/>
</dbReference>
<reference evidence="1" key="1">
    <citation type="journal article" date="2020" name="Nature">
        <title>Giant virus diversity and host interactions through global metagenomics.</title>
        <authorList>
            <person name="Schulz F."/>
            <person name="Roux S."/>
            <person name="Paez-Espino D."/>
            <person name="Jungbluth S."/>
            <person name="Walsh D.A."/>
            <person name="Denef V.J."/>
            <person name="McMahon K.D."/>
            <person name="Konstantinidis K.T."/>
            <person name="Eloe-Fadrosh E.A."/>
            <person name="Kyrpides N.C."/>
            <person name="Woyke T."/>
        </authorList>
    </citation>
    <scope>NUCLEOTIDE SEQUENCE</scope>
    <source>
        <strain evidence="1">GVMAG-M-3300023184-77</strain>
    </source>
</reference>
<dbReference type="AlphaFoldDB" id="A0A6C0IF75"/>
<accession>A0A6C0IF75</accession>
<proteinExistence type="predicted"/>
<name>A0A6C0IF75_9ZZZZ</name>
<organism evidence="1">
    <name type="scientific">viral metagenome</name>
    <dbReference type="NCBI Taxonomy" id="1070528"/>
    <lineage>
        <taxon>unclassified sequences</taxon>
        <taxon>metagenomes</taxon>
        <taxon>organismal metagenomes</taxon>
    </lineage>
</organism>
<sequence length="109" mass="12141">MTGKKTRKNYFKRNMYGGQIPYASGASDAIILTKLQNLTQETLQLKSWANEYKEKTDALNNSIAMSEQLAIARHLSRKSGDVYARAQALWQSVYGTPWVPPPSPAPAPI</sequence>
<evidence type="ECO:0000313" key="1">
    <source>
        <dbReference type="EMBL" id="QHT91300.1"/>
    </source>
</evidence>